<sequence length="198" mass="22651">MIFQYAQLGTDTIRLIRFHPRSTTSDLHVTLAHQAGYSAQDVHYSVLSHEPISRPSEEQQKAITLNGRTRMLDANAWCALHAVWKDHQDHRQQEDQRFWFEALCVNHNDLFEVEAQRRQLSSIYASADQVLLWMKSDDESIHVEGDLLKRAGIYVLQAKDREALRGAKTVLLLTVEGRRVVEIPSNRLEGPDGPRGSL</sequence>
<dbReference type="AlphaFoldDB" id="M3BZT9"/>
<proteinExistence type="predicted"/>
<name>M3BZT9_SPHMS</name>
<accession>M3BZT9</accession>
<evidence type="ECO:0000313" key="3">
    <source>
        <dbReference type="Proteomes" id="UP000016931"/>
    </source>
</evidence>
<keyword evidence="3" id="KW-1185">Reference proteome</keyword>
<dbReference type="HOGENOM" id="CLU_1378904_0_0_1"/>
<dbReference type="InterPro" id="IPR052895">
    <property type="entry name" value="HetReg/Transcr_Mod"/>
</dbReference>
<dbReference type="EMBL" id="KB456263">
    <property type="protein sequence ID" value="EMF13576.1"/>
    <property type="molecule type" value="Genomic_DNA"/>
</dbReference>
<dbReference type="PANTHER" id="PTHR24148">
    <property type="entry name" value="ANKYRIN REPEAT DOMAIN-CONTAINING PROTEIN 39 HOMOLOG-RELATED"/>
    <property type="match status" value="1"/>
</dbReference>
<protein>
    <recommendedName>
        <fullName evidence="1">Heterokaryon incompatibility domain-containing protein</fullName>
    </recommendedName>
</protein>
<dbReference type="Pfam" id="PF06985">
    <property type="entry name" value="HET"/>
    <property type="match status" value="1"/>
</dbReference>
<feature type="domain" description="Heterokaryon incompatibility" evidence="1">
    <location>
        <begin position="44"/>
        <end position="141"/>
    </location>
</feature>
<evidence type="ECO:0000259" key="1">
    <source>
        <dbReference type="Pfam" id="PF06985"/>
    </source>
</evidence>
<reference evidence="2 3" key="1">
    <citation type="journal article" date="2012" name="PLoS Pathog.">
        <title>Diverse lifestyles and strategies of plant pathogenesis encoded in the genomes of eighteen Dothideomycetes fungi.</title>
        <authorList>
            <person name="Ohm R.A."/>
            <person name="Feau N."/>
            <person name="Henrissat B."/>
            <person name="Schoch C.L."/>
            <person name="Horwitz B.A."/>
            <person name="Barry K.W."/>
            <person name="Condon B.J."/>
            <person name="Copeland A.C."/>
            <person name="Dhillon B."/>
            <person name="Glaser F."/>
            <person name="Hesse C.N."/>
            <person name="Kosti I."/>
            <person name="LaButti K."/>
            <person name="Lindquist E.A."/>
            <person name="Lucas S."/>
            <person name="Salamov A.A."/>
            <person name="Bradshaw R.E."/>
            <person name="Ciuffetti L."/>
            <person name="Hamelin R.C."/>
            <person name="Kema G.H.J."/>
            <person name="Lawrence C."/>
            <person name="Scott J.A."/>
            <person name="Spatafora J.W."/>
            <person name="Turgeon B.G."/>
            <person name="de Wit P.J.G.M."/>
            <person name="Zhong S."/>
            <person name="Goodwin S.B."/>
            <person name="Grigoriev I.V."/>
        </authorList>
    </citation>
    <scope>NUCLEOTIDE SEQUENCE [LARGE SCALE GENOMIC DNA]</scope>
    <source>
        <strain evidence="2 3">SO2202</strain>
    </source>
</reference>
<dbReference type="OrthoDB" id="3553147at2759"/>
<dbReference type="eggNOG" id="ENOG502R9A2">
    <property type="taxonomic scope" value="Eukaryota"/>
</dbReference>
<gene>
    <name evidence="2" type="ORF">SEPMUDRAFT_43296</name>
</gene>
<organism evidence="2 3">
    <name type="scientific">Sphaerulina musiva (strain SO2202)</name>
    <name type="common">Poplar stem canker fungus</name>
    <name type="synonym">Septoria musiva</name>
    <dbReference type="NCBI Taxonomy" id="692275"/>
    <lineage>
        <taxon>Eukaryota</taxon>
        <taxon>Fungi</taxon>
        <taxon>Dikarya</taxon>
        <taxon>Ascomycota</taxon>
        <taxon>Pezizomycotina</taxon>
        <taxon>Dothideomycetes</taxon>
        <taxon>Dothideomycetidae</taxon>
        <taxon>Mycosphaerellales</taxon>
        <taxon>Mycosphaerellaceae</taxon>
        <taxon>Sphaerulina</taxon>
    </lineage>
</organism>
<dbReference type="PANTHER" id="PTHR24148:SF64">
    <property type="entry name" value="HETEROKARYON INCOMPATIBILITY DOMAIN-CONTAINING PROTEIN"/>
    <property type="match status" value="1"/>
</dbReference>
<dbReference type="GeneID" id="27906028"/>
<evidence type="ECO:0000313" key="2">
    <source>
        <dbReference type="EMBL" id="EMF13576.1"/>
    </source>
</evidence>
<dbReference type="OMA" id="GPENECT"/>
<dbReference type="Proteomes" id="UP000016931">
    <property type="component" value="Unassembled WGS sequence"/>
</dbReference>
<dbReference type="RefSeq" id="XP_016761697.1">
    <property type="nucleotide sequence ID" value="XM_016908891.1"/>
</dbReference>
<dbReference type="InterPro" id="IPR010730">
    <property type="entry name" value="HET"/>
</dbReference>